<dbReference type="Proteomes" id="UP000198855">
    <property type="component" value="Unassembled WGS sequence"/>
</dbReference>
<evidence type="ECO:0000313" key="4">
    <source>
        <dbReference type="EMBL" id="SFE00207.1"/>
    </source>
</evidence>
<dbReference type="EMBL" id="FOMT01000002">
    <property type="protein sequence ID" value="SFE00207.1"/>
    <property type="molecule type" value="Genomic_DNA"/>
</dbReference>
<dbReference type="CDD" id="cd14845">
    <property type="entry name" value="L-Ala-D-Glu_peptidase_like"/>
    <property type="match status" value="1"/>
</dbReference>
<keyword evidence="2" id="KW-0472">Membrane</keyword>
<sequence>MPEPMARQQTTAGRISPPYVTPAQKQKRSRLTTSLVLIAIILMGWRWIESVQERSAPAPEQAPSRSTTITGLNPIVAEKADSLVAQTGKIGIKILITDDFRSSEEQNVLYKQGRSEPGQVVTNVKGGASYHNYGLAVDFALVKPDGDVIWDMEYDGNGNGKTDWMEVVSAAKKLGFTWGGDWTSFKDYPHLQMDFGYSIKDLQRGKRPPTTE</sequence>
<organism evidence="4 5">
    <name type="scientific">Paenibacillus catalpae</name>
    <dbReference type="NCBI Taxonomy" id="1045775"/>
    <lineage>
        <taxon>Bacteria</taxon>
        <taxon>Bacillati</taxon>
        <taxon>Bacillota</taxon>
        <taxon>Bacilli</taxon>
        <taxon>Bacillales</taxon>
        <taxon>Paenibacillaceae</taxon>
        <taxon>Paenibacillus</taxon>
    </lineage>
</organism>
<dbReference type="SUPFAM" id="SSF55166">
    <property type="entry name" value="Hedgehog/DD-peptidase"/>
    <property type="match status" value="1"/>
</dbReference>
<name>A0A1I1WYL0_9BACL</name>
<evidence type="ECO:0000313" key="5">
    <source>
        <dbReference type="Proteomes" id="UP000198855"/>
    </source>
</evidence>
<proteinExistence type="predicted"/>
<evidence type="ECO:0000256" key="1">
    <source>
        <dbReference type="SAM" id="MobiDB-lite"/>
    </source>
</evidence>
<keyword evidence="2" id="KW-0812">Transmembrane</keyword>
<feature type="region of interest" description="Disordered" evidence="1">
    <location>
        <begin position="1"/>
        <end position="25"/>
    </location>
</feature>
<evidence type="ECO:0000256" key="2">
    <source>
        <dbReference type="SAM" id="Phobius"/>
    </source>
</evidence>
<dbReference type="PANTHER" id="PTHR34385">
    <property type="entry name" value="D-ALANYL-D-ALANINE CARBOXYPEPTIDASE"/>
    <property type="match status" value="1"/>
</dbReference>
<dbReference type="Gene3D" id="3.30.1380.10">
    <property type="match status" value="1"/>
</dbReference>
<feature type="domain" description="Peptidase M15C" evidence="3">
    <location>
        <begin position="125"/>
        <end position="193"/>
    </location>
</feature>
<dbReference type="RefSeq" id="WP_245772954.1">
    <property type="nucleotide sequence ID" value="NZ_FOMT01000002.1"/>
</dbReference>
<dbReference type="AlphaFoldDB" id="A0A1I1WYL0"/>
<keyword evidence="5" id="KW-1185">Reference proteome</keyword>
<protein>
    <submittedName>
        <fullName evidence="4">Peptidoglycan L-alanyl-D-glutamate endopeptidase CwlK</fullName>
    </submittedName>
</protein>
<dbReference type="InterPro" id="IPR009045">
    <property type="entry name" value="Zn_M74/Hedgehog-like"/>
</dbReference>
<dbReference type="InterPro" id="IPR039561">
    <property type="entry name" value="Peptidase_M15C"/>
</dbReference>
<dbReference type="Pfam" id="PF13539">
    <property type="entry name" value="Peptidase_M15_4"/>
    <property type="match status" value="1"/>
</dbReference>
<evidence type="ECO:0000259" key="3">
    <source>
        <dbReference type="Pfam" id="PF13539"/>
    </source>
</evidence>
<reference evidence="5" key="1">
    <citation type="submission" date="2016-10" db="EMBL/GenBank/DDBJ databases">
        <authorList>
            <person name="Varghese N."/>
            <person name="Submissions S."/>
        </authorList>
    </citation>
    <scope>NUCLEOTIDE SEQUENCE [LARGE SCALE GENOMIC DNA]</scope>
    <source>
        <strain evidence="5">CGMCC 1.10784</strain>
    </source>
</reference>
<dbReference type="PANTHER" id="PTHR34385:SF1">
    <property type="entry name" value="PEPTIDOGLYCAN L-ALANYL-D-GLUTAMATE ENDOPEPTIDASE CWLK"/>
    <property type="match status" value="1"/>
</dbReference>
<dbReference type="InterPro" id="IPR052179">
    <property type="entry name" value="DD-CPase-like"/>
</dbReference>
<dbReference type="GO" id="GO:0008233">
    <property type="term" value="F:peptidase activity"/>
    <property type="evidence" value="ECO:0007669"/>
    <property type="project" value="InterPro"/>
</dbReference>
<gene>
    <name evidence="4" type="ORF">SAMN05216378_1935</name>
</gene>
<accession>A0A1I1WYL0</accession>
<keyword evidence="2" id="KW-1133">Transmembrane helix</keyword>
<feature type="transmembrane region" description="Helical" evidence="2">
    <location>
        <begin position="31"/>
        <end position="48"/>
    </location>
</feature>
<dbReference type="STRING" id="1045775.SAMN05216378_1935"/>